<feature type="signal peptide" evidence="6">
    <location>
        <begin position="1"/>
        <end position="18"/>
    </location>
</feature>
<dbReference type="OrthoDB" id="416222at2759"/>
<keyword evidence="5" id="KW-0326">Glycosidase</keyword>
<protein>
    <submittedName>
        <fullName evidence="8">Glycosyl hydrolase</fullName>
    </submittedName>
</protein>
<dbReference type="Pfam" id="PF00933">
    <property type="entry name" value="Glyco_hydro_3"/>
    <property type="match status" value="1"/>
</dbReference>
<reference evidence="9" key="1">
    <citation type="submission" date="2017-02" db="EMBL/GenBank/DDBJ databases">
        <authorList>
            <person name="Tafer H."/>
            <person name="Lopandic K."/>
        </authorList>
    </citation>
    <scope>NUCLEOTIDE SEQUENCE [LARGE SCALE GENOMIC DNA]</scope>
    <source>
        <strain evidence="9">CBS 366.77</strain>
    </source>
</reference>
<keyword evidence="4" id="KW-0119">Carbohydrate metabolism</keyword>
<proteinExistence type="inferred from homology"/>
<dbReference type="InterPro" id="IPR001764">
    <property type="entry name" value="Glyco_hydro_3_N"/>
</dbReference>
<evidence type="ECO:0000313" key="9">
    <source>
        <dbReference type="Proteomes" id="UP000266188"/>
    </source>
</evidence>
<organism evidence="8 9">
    <name type="scientific">Aspergillus sclerotialis</name>
    <dbReference type="NCBI Taxonomy" id="2070753"/>
    <lineage>
        <taxon>Eukaryota</taxon>
        <taxon>Fungi</taxon>
        <taxon>Dikarya</taxon>
        <taxon>Ascomycota</taxon>
        <taxon>Pezizomycotina</taxon>
        <taxon>Eurotiomycetes</taxon>
        <taxon>Eurotiomycetidae</taxon>
        <taxon>Eurotiales</taxon>
        <taxon>Aspergillaceae</taxon>
        <taxon>Aspergillus</taxon>
        <taxon>Aspergillus subgen. Polypaecilum</taxon>
    </lineage>
</organism>
<keyword evidence="6" id="KW-0732">Signal</keyword>
<dbReference type="PANTHER" id="PTHR30480:SF14">
    <property type="entry name" value="HYDROLASE, PUTATIVE (AFU_ORTHOLOGUE AFUA_4G13770)-RELATED"/>
    <property type="match status" value="1"/>
</dbReference>
<feature type="chain" id="PRO_5017179250" evidence="6">
    <location>
        <begin position="19"/>
        <end position="354"/>
    </location>
</feature>
<name>A0A3A2ZQD5_9EURO</name>
<evidence type="ECO:0000256" key="5">
    <source>
        <dbReference type="ARBA" id="ARBA00023295"/>
    </source>
</evidence>
<dbReference type="STRING" id="2070753.A0A3A2ZQD5"/>
<evidence type="ECO:0000256" key="3">
    <source>
        <dbReference type="ARBA" id="ARBA00023180"/>
    </source>
</evidence>
<dbReference type="GO" id="GO:0009254">
    <property type="term" value="P:peptidoglycan turnover"/>
    <property type="evidence" value="ECO:0007669"/>
    <property type="project" value="TreeGrafter"/>
</dbReference>
<evidence type="ECO:0000256" key="2">
    <source>
        <dbReference type="ARBA" id="ARBA00022801"/>
    </source>
</evidence>
<feature type="domain" description="Glycoside hydrolase family 3 N-terminal" evidence="7">
    <location>
        <begin position="43"/>
        <end position="348"/>
    </location>
</feature>
<accession>A0A3A2ZQD5</accession>
<dbReference type="InterPro" id="IPR036962">
    <property type="entry name" value="Glyco_hydro_3_N_sf"/>
</dbReference>
<evidence type="ECO:0000256" key="4">
    <source>
        <dbReference type="ARBA" id="ARBA00023277"/>
    </source>
</evidence>
<dbReference type="InterPro" id="IPR050226">
    <property type="entry name" value="NagZ_Beta-hexosaminidase"/>
</dbReference>
<evidence type="ECO:0000259" key="7">
    <source>
        <dbReference type="Pfam" id="PF00933"/>
    </source>
</evidence>
<dbReference type="Proteomes" id="UP000266188">
    <property type="component" value="Unassembled WGS sequence"/>
</dbReference>
<evidence type="ECO:0000256" key="6">
    <source>
        <dbReference type="SAM" id="SignalP"/>
    </source>
</evidence>
<evidence type="ECO:0000256" key="1">
    <source>
        <dbReference type="ARBA" id="ARBA00005336"/>
    </source>
</evidence>
<gene>
    <name evidence="8" type="ORF">PHISCL_02762</name>
</gene>
<dbReference type="SUPFAM" id="SSF51445">
    <property type="entry name" value="(Trans)glycosidases"/>
    <property type="match status" value="1"/>
</dbReference>
<evidence type="ECO:0000313" key="8">
    <source>
        <dbReference type="EMBL" id="RJE24930.1"/>
    </source>
</evidence>
<keyword evidence="9" id="KW-1185">Reference proteome</keyword>
<dbReference type="GO" id="GO:0005975">
    <property type="term" value="P:carbohydrate metabolic process"/>
    <property type="evidence" value="ECO:0007669"/>
    <property type="project" value="InterPro"/>
</dbReference>
<dbReference type="AlphaFoldDB" id="A0A3A2ZQD5"/>
<dbReference type="EMBL" id="MVGC01000064">
    <property type="protein sequence ID" value="RJE24930.1"/>
    <property type="molecule type" value="Genomic_DNA"/>
</dbReference>
<comment type="similarity">
    <text evidence="1">Belongs to the glycosyl hydrolase 3 family.</text>
</comment>
<dbReference type="InterPro" id="IPR017853">
    <property type="entry name" value="GH"/>
</dbReference>
<dbReference type="Gene3D" id="3.20.20.300">
    <property type="entry name" value="Glycoside hydrolase, family 3, N-terminal domain"/>
    <property type="match status" value="1"/>
</dbReference>
<sequence>MKWSAFVQLACFTVLGQCTKVSDEVQAGYHVIYSYPGLEPPAKLLDLIKQGKVGGVLLSPSNIDHNVVDVVKTFQDTYAKSPAYAGVPLLIVTNQEGGQNNQVPGGPSLTAKDIGNSKHPWFTASKAGKEAADAMKAAHANTNLAPVLDVYREEGDFLDQAERSFSDDASTVLECVTPWIYAQQAGGVIATAKHYPGLGMAAANESTDYDPVTINAPLHTLRSVDEVPYFGAILAGVDMVMPSWAIYPSMDSKPAGMSRAWLQNELRGRLGFRGVIVSESIEAGALESFGDYSKRAILATQAGADLILSAWMVVENGENVVDGLVAALKDGSVSRRDFEAASERILNLRKKVQA</sequence>
<dbReference type="GO" id="GO:0004553">
    <property type="term" value="F:hydrolase activity, hydrolyzing O-glycosyl compounds"/>
    <property type="evidence" value="ECO:0007669"/>
    <property type="project" value="InterPro"/>
</dbReference>
<keyword evidence="3" id="KW-0325">Glycoprotein</keyword>
<keyword evidence="2 8" id="KW-0378">Hydrolase</keyword>
<dbReference type="PANTHER" id="PTHR30480">
    <property type="entry name" value="BETA-HEXOSAMINIDASE-RELATED"/>
    <property type="match status" value="1"/>
</dbReference>
<comment type="caution">
    <text evidence="8">The sequence shown here is derived from an EMBL/GenBank/DDBJ whole genome shotgun (WGS) entry which is preliminary data.</text>
</comment>